<evidence type="ECO:0000313" key="1">
    <source>
        <dbReference type="EMBL" id="SVB09165.1"/>
    </source>
</evidence>
<sequence length="57" mass="6797">MIKIYHQSVCFTRMWEVCGGVSYCDELVRVSHRRRWRWAKIVLPAPIKAIFGIKTLF</sequence>
<reference evidence="1" key="1">
    <citation type="submission" date="2018-05" db="EMBL/GenBank/DDBJ databases">
        <authorList>
            <person name="Lanie J.A."/>
            <person name="Ng W.-L."/>
            <person name="Kazmierczak K.M."/>
            <person name="Andrzejewski T.M."/>
            <person name="Davidsen T.M."/>
            <person name="Wayne K.J."/>
            <person name="Tettelin H."/>
            <person name="Glass J.I."/>
            <person name="Rusch D."/>
            <person name="Podicherti R."/>
            <person name="Tsui H.-C.T."/>
            <person name="Winkler M.E."/>
        </authorList>
    </citation>
    <scope>NUCLEOTIDE SEQUENCE</scope>
</reference>
<dbReference type="EMBL" id="UINC01028342">
    <property type="protein sequence ID" value="SVB09165.1"/>
    <property type="molecule type" value="Genomic_DNA"/>
</dbReference>
<name>A0A382B5W8_9ZZZZ</name>
<proteinExistence type="predicted"/>
<dbReference type="AlphaFoldDB" id="A0A382B5W8"/>
<gene>
    <name evidence="1" type="ORF">METZ01_LOCUS162019</name>
</gene>
<accession>A0A382B5W8</accession>
<protein>
    <submittedName>
        <fullName evidence="1">Uncharacterized protein</fullName>
    </submittedName>
</protein>
<organism evidence="1">
    <name type="scientific">marine metagenome</name>
    <dbReference type="NCBI Taxonomy" id="408172"/>
    <lineage>
        <taxon>unclassified sequences</taxon>
        <taxon>metagenomes</taxon>
        <taxon>ecological metagenomes</taxon>
    </lineage>
</organism>